<feature type="transmembrane region" description="Helical" evidence="11">
    <location>
        <begin position="66"/>
        <end position="87"/>
    </location>
</feature>
<dbReference type="STRING" id="1122240.GCA_000620105_02201"/>
<evidence type="ECO:0000313" key="14">
    <source>
        <dbReference type="Proteomes" id="UP000244173"/>
    </source>
</evidence>
<feature type="transmembrane region" description="Helical" evidence="11">
    <location>
        <begin position="26"/>
        <end position="50"/>
    </location>
</feature>
<dbReference type="EMBL" id="CP028519">
    <property type="protein sequence ID" value="AVY94043.1"/>
    <property type="molecule type" value="Genomic_DNA"/>
</dbReference>
<sequence>MKLIHSLWQFRGFVLGSVKRDIHARYLGTLLGATWIVIQPLMMILVYTLIFSKVMHSRLPGVGGDFAYSIHLCAGLLPWLYFSETLLRCQTIFIDNANLMKKSSFPNICLPVITVLITSFNFAVIFSLFLVFLLLIGHFPGWVILAILPVIVLQTLLALGLGLLCATLNVFFRDVGQLVGAVLQFGFWLTPIIYPISVLPVWTHRWIMLNPLVGVFNFYQTIFVEQRIPPLDGLLSAAIWTSFSLVIGLWVYRRHQREMVDEL</sequence>
<keyword evidence="8 11" id="KW-1133">Transmembrane helix</keyword>
<evidence type="ECO:0000256" key="10">
    <source>
        <dbReference type="ARBA" id="ARBA00023136"/>
    </source>
</evidence>
<dbReference type="GO" id="GO:0043190">
    <property type="term" value="C:ATP-binding cassette (ABC) transporter complex"/>
    <property type="evidence" value="ECO:0007669"/>
    <property type="project" value="InterPro"/>
</dbReference>
<dbReference type="AlphaFoldDB" id="A0A2S0P9R1"/>
<keyword evidence="5" id="KW-0762">Sugar transport</keyword>
<name>A0A2S0P9R1_9NEIS</name>
<keyword evidence="14" id="KW-1185">Reference proteome</keyword>
<feature type="transmembrane region" description="Helical" evidence="11">
    <location>
        <begin position="108"/>
        <end position="136"/>
    </location>
</feature>
<evidence type="ECO:0000256" key="1">
    <source>
        <dbReference type="ARBA" id="ARBA00004651"/>
    </source>
</evidence>
<evidence type="ECO:0000256" key="3">
    <source>
        <dbReference type="ARBA" id="ARBA00022448"/>
    </source>
</evidence>
<comment type="similarity">
    <text evidence="2 11">Belongs to the ABC-2 integral membrane protein family.</text>
</comment>
<dbReference type="Pfam" id="PF01061">
    <property type="entry name" value="ABC2_membrane"/>
    <property type="match status" value="1"/>
</dbReference>
<evidence type="ECO:0000256" key="4">
    <source>
        <dbReference type="ARBA" id="ARBA00022475"/>
    </source>
</evidence>
<evidence type="ECO:0000256" key="6">
    <source>
        <dbReference type="ARBA" id="ARBA00022692"/>
    </source>
</evidence>
<dbReference type="InterPro" id="IPR000412">
    <property type="entry name" value="ABC_2_transport"/>
</dbReference>
<evidence type="ECO:0000256" key="2">
    <source>
        <dbReference type="ARBA" id="ARBA00007783"/>
    </source>
</evidence>
<dbReference type="InterPro" id="IPR013525">
    <property type="entry name" value="ABC2_TM"/>
</dbReference>
<dbReference type="GO" id="GO:0140359">
    <property type="term" value="F:ABC-type transporter activity"/>
    <property type="evidence" value="ECO:0007669"/>
    <property type="project" value="InterPro"/>
</dbReference>
<evidence type="ECO:0000256" key="9">
    <source>
        <dbReference type="ARBA" id="ARBA00023047"/>
    </source>
</evidence>
<dbReference type="PRINTS" id="PR00164">
    <property type="entry name" value="ABC2TRNSPORT"/>
</dbReference>
<evidence type="ECO:0000256" key="11">
    <source>
        <dbReference type="RuleBase" id="RU361157"/>
    </source>
</evidence>
<reference evidence="13 14" key="1">
    <citation type="submission" date="2018-04" db="EMBL/GenBank/DDBJ databases">
        <title>Denitrifier Microvirgula.</title>
        <authorList>
            <person name="Anderson E."/>
            <person name="Jang J."/>
            <person name="Ishii S."/>
        </authorList>
    </citation>
    <scope>NUCLEOTIDE SEQUENCE [LARGE SCALE GENOMIC DNA]</scope>
    <source>
        <strain evidence="13 14">BE2.4</strain>
    </source>
</reference>
<accession>A0A2S0P9R1</accession>
<proteinExistence type="inferred from homology"/>
<keyword evidence="6 11" id="KW-0812">Transmembrane</keyword>
<dbReference type="PANTHER" id="PTHR30413">
    <property type="entry name" value="INNER MEMBRANE TRANSPORT PERMEASE"/>
    <property type="match status" value="1"/>
</dbReference>
<evidence type="ECO:0000256" key="5">
    <source>
        <dbReference type="ARBA" id="ARBA00022597"/>
    </source>
</evidence>
<keyword evidence="7" id="KW-0972">Capsule biogenesis/degradation</keyword>
<dbReference type="GO" id="GO:0015774">
    <property type="term" value="P:polysaccharide transport"/>
    <property type="evidence" value="ECO:0007669"/>
    <property type="project" value="UniProtKB-KW"/>
</dbReference>
<evidence type="ECO:0000256" key="8">
    <source>
        <dbReference type="ARBA" id="ARBA00022989"/>
    </source>
</evidence>
<keyword evidence="9" id="KW-0625">Polysaccharide transport</keyword>
<keyword evidence="3 11" id="KW-0813">Transport</keyword>
<keyword evidence="4 11" id="KW-1003">Cell membrane</keyword>
<feature type="transmembrane region" description="Helical" evidence="11">
    <location>
        <begin position="142"/>
        <end position="166"/>
    </location>
</feature>
<evidence type="ECO:0000256" key="7">
    <source>
        <dbReference type="ARBA" id="ARBA00022903"/>
    </source>
</evidence>
<evidence type="ECO:0000313" key="13">
    <source>
        <dbReference type="EMBL" id="AVY94043.1"/>
    </source>
</evidence>
<keyword evidence="10 11" id="KW-0472">Membrane</keyword>
<protein>
    <recommendedName>
        <fullName evidence="11">Transport permease protein</fullName>
    </recommendedName>
</protein>
<dbReference type="RefSeq" id="WP_028499266.1">
    <property type="nucleotide sequence ID" value="NZ_CP028519.1"/>
</dbReference>
<dbReference type="PANTHER" id="PTHR30413:SF10">
    <property type="entry name" value="CAPSULE POLYSACCHARIDE EXPORT INNER-MEMBRANE PROTEIN CTRC"/>
    <property type="match status" value="1"/>
</dbReference>
<dbReference type="Proteomes" id="UP000244173">
    <property type="component" value="Chromosome"/>
</dbReference>
<feature type="transmembrane region" description="Helical" evidence="11">
    <location>
        <begin position="233"/>
        <end position="252"/>
    </location>
</feature>
<feature type="transmembrane region" description="Helical" evidence="11">
    <location>
        <begin position="178"/>
        <end position="202"/>
    </location>
</feature>
<dbReference type="OrthoDB" id="9786910at2"/>
<feature type="domain" description="ABC transmembrane type-2" evidence="12">
    <location>
        <begin position="31"/>
        <end position="255"/>
    </location>
</feature>
<dbReference type="InterPro" id="IPR047817">
    <property type="entry name" value="ABC2_TM_bact-type"/>
</dbReference>
<comment type="subcellular location">
    <subcellularLocation>
        <location evidence="11">Cell inner membrane</location>
        <topology evidence="11">Multi-pass membrane protein</topology>
    </subcellularLocation>
    <subcellularLocation>
        <location evidence="1">Cell membrane</location>
        <topology evidence="1">Multi-pass membrane protein</topology>
    </subcellularLocation>
</comment>
<dbReference type="PROSITE" id="PS51012">
    <property type="entry name" value="ABC_TM2"/>
    <property type="match status" value="1"/>
</dbReference>
<evidence type="ECO:0000259" key="12">
    <source>
        <dbReference type="PROSITE" id="PS51012"/>
    </source>
</evidence>
<dbReference type="KEGG" id="maer:DAI18_08280"/>
<dbReference type="GO" id="GO:0015920">
    <property type="term" value="P:lipopolysaccharide transport"/>
    <property type="evidence" value="ECO:0007669"/>
    <property type="project" value="TreeGrafter"/>
</dbReference>
<gene>
    <name evidence="13" type="ORF">DAI18_08280</name>
</gene>
<organism evidence="13 14">
    <name type="scientific">Microvirgula aerodenitrificans</name>
    <dbReference type="NCBI Taxonomy" id="57480"/>
    <lineage>
        <taxon>Bacteria</taxon>
        <taxon>Pseudomonadati</taxon>
        <taxon>Pseudomonadota</taxon>
        <taxon>Betaproteobacteria</taxon>
        <taxon>Neisseriales</taxon>
        <taxon>Aquaspirillaceae</taxon>
        <taxon>Microvirgula</taxon>
    </lineage>
</organism>